<dbReference type="Proteomes" id="UP000278962">
    <property type="component" value="Unassembled WGS sequence"/>
</dbReference>
<accession>A0A660L679</accession>
<dbReference type="RefSeq" id="WP_121257740.1">
    <property type="nucleotide sequence ID" value="NZ_RBIL01000002.1"/>
</dbReference>
<comment type="caution">
    <text evidence="1">The sequence shown here is derived from an EMBL/GenBank/DDBJ whole genome shotgun (WGS) entry which is preliminary data.</text>
</comment>
<evidence type="ECO:0000313" key="2">
    <source>
        <dbReference type="Proteomes" id="UP000278962"/>
    </source>
</evidence>
<dbReference type="EMBL" id="RBIL01000002">
    <property type="protein sequence ID" value="RKQ88322.1"/>
    <property type="molecule type" value="Genomic_DNA"/>
</dbReference>
<reference evidence="1 2" key="1">
    <citation type="submission" date="2018-10" db="EMBL/GenBank/DDBJ databases">
        <title>Genomic Encyclopedia of Archaeal and Bacterial Type Strains, Phase II (KMG-II): from individual species to whole genera.</title>
        <authorList>
            <person name="Goeker M."/>
        </authorList>
    </citation>
    <scope>NUCLEOTIDE SEQUENCE [LARGE SCALE GENOMIC DNA]</scope>
    <source>
        <strain evidence="1 2">DSM 14954</strain>
    </source>
</reference>
<keyword evidence="2" id="KW-1185">Reference proteome</keyword>
<protein>
    <recommendedName>
        <fullName evidence="3">WD40 repeat protein</fullName>
    </recommendedName>
</protein>
<proteinExistence type="predicted"/>
<evidence type="ECO:0008006" key="3">
    <source>
        <dbReference type="Google" id="ProtNLM"/>
    </source>
</evidence>
<organism evidence="1 2">
    <name type="scientific">Solirubrobacter pauli</name>
    <dbReference type="NCBI Taxonomy" id="166793"/>
    <lineage>
        <taxon>Bacteria</taxon>
        <taxon>Bacillati</taxon>
        <taxon>Actinomycetota</taxon>
        <taxon>Thermoleophilia</taxon>
        <taxon>Solirubrobacterales</taxon>
        <taxon>Solirubrobacteraceae</taxon>
        <taxon>Solirubrobacter</taxon>
    </lineage>
</organism>
<evidence type="ECO:0000313" key="1">
    <source>
        <dbReference type="EMBL" id="RKQ88322.1"/>
    </source>
</evidence>
<dbReference type="AlphaFoldDB" id="A0A660L679"/>
<gene>
    <name evidence="1" type="ORF">C8N24_6364</name>
</gene>
<name>A0A660L679_9ACTN</name>
<sequence length="60" mass="6398">MRVFDDIRSPPRLMNLPFPAFDVAISPAAGKLAVGGTDEGLVLDWPLASTSDASYTPPPR</sequence>